<dbReference type="EMBL" id="BT085522">
    <property type="protein sequence ID" value="ACR35875.1"/>
    <property type="molecule type" value="mRNA"/>
</dbReference>
<feature type="compositionally biased region" description="Polar residues" evidence="1">
    <location>
        <begin position="119"/>
        <end position="128"/>
    </location>
</feature>
<reference evidence="2" key="1">
    <citation type="journal article" date="2009" name="PLoS Genet.">
        <title>Sequencing, mapping, and analysis of 27,455 maize full-length cDNAs.</title>
        <authorList>
            <person name="Soderlund C."/>
            <person name="Descour A."/>
            <person name="Kudrna D."/>
            <person name="Bomhoff M."/>
            <person name="Boyd L."/>
            <person name="Currie J."/>
            <person name="Angelova A."/>
            <person name="Collura K."/>
            <person name="Wissotski M."/>
            <person name="Ashley E."/>
            <person name="Morrow D."/>
            <person name="Fernandes J."/>
            <person name="Walbot V."/>
            <person name="Yu Y."/>
        </authorList>
    </citation>
    <scope>NUCLEOTIDE SEQUENCE</scope>
    <source>
        <strain evidence="2">B73</strain>
    </source>
</reference>
<feature type="region of interest" description="Disordered" evidence="1">
    <location>
        <begin position="21"/>
        <end position="57"/>
    </location>
</feature>
<organism evidence="2">
    <name type="scientific">Zea mays</name>
    <name type="common">Maize</name>
    <dbReference type="NCBI Taxonomy" id="4577"/>
    <lineage>
        <taxon>Eukaryota</taxon>
        <taxon>Viridiplantae</taxon>
        <taxon>Streptophyta</taxon>
        <taxon>Embryophyta</taxon>
        <taxon>Tracheophyta</taxon>
        <taxon>Spermatophyta</taxon>
        <taxon>Magnoliopsida</taxon>
        <taxon>Liliopsida</taxon>
        <taxon>Poales</taxon>
        <taxon>Poaceae</taxon>
        <taxon>PACMAD clade</taxon>
        <taxon>Panicoideae</taxon>
        <taxon>Andropogonodae</taxon>
        <taxon>Andropogoneae</taxon>
        <taxon>Tripsacinae</taxon>
        <taxon>Zea</taxon>
    </lineage>
</organism>
<feature type="compositionally biased region" description="Polar residues" evidence="1">
    <location>
        <begin position="147"/>
        <end position="189"/>
    </location>
</feature>
<evidence type="ECO:0000256" key="1">
    <source>
        <dbReference type="SAM" id="MobiDB-lite"/>
    </source>
</evidence>
<sequence length="197" mass="19922">MANWPRSQVVSDTRRSWAAAISLTSPSLDRTQRDVTAPPPPRAQPTSHRNSPSPSSLNALHSCFGSVTTPSASLTSFLGWSGDSSANFPVSGSRSPENLAAAASVVSHCPITSATSSFSPAANGVSPTAQPPSCSPSRNGPYHCSAKTLSPRSRASLPSATVCTTRTLPASSAGASGRTTQCSTSSTSAGPLGHAAT</sequence>
<name>C4J3X5_MAIZE</name>
<accession>C4J3X5</accession>
<feature type="compositionally biased region" description="Polar residues" evidence="1">
    <location>
        <begin position="44"/>
        <end position="57"/>
    </location>
</feature>
<dbReference type="AlphaFoldDB" id="C4J3X5"/>
<reference evidence="2" key="2">
    <citation type="submission" date="2012-06" db="EMBL/GenBank/DDBJ databases">
        <authorList>
            <person name="Yu Y."/>
            <person name="Currie J."/>
            <person name="Lomeli R."/>
            <person name="Angelova A."/>
            <person name="Collura K."/>
            <person name="Wissotski M."/>
            <person name="Campos D."/>
            <person name="Kudrna D."/>
            <person name="Golser W."/>
            <person name="Ashely E."/>
            <person name="Descour A."/>
            <person name="Fernandes J."/>
            <person name="Soderlund C."/>
            <person name="Walbot V."/>
        </authorList>
    </citation>
    <scope>NUCLEOTIDE SEQUENCE</scope>
    <source>
        <strain evidence="2">B73</strain>
    </source>
</reference>
<protein>
    <submittedName>
        <fullName evidence="2">Uncharacterized protein</fullName>
    </submittedName>
</protein>
<evidence type="ECO:0000313" key="2">
    <source>
        <dbReference type="EMBL" id="ACR35875.1"/>
    </source>
</evidence>
<proteinExistence type="evidence at transcript level"/>
<feature type="region of interest" description="Disordered" evidence="1">
    <location>
        <begin position="119"/>
        <end position="197"/>
    </location>
</feature>